<dbReference type="InterPro" id="IPR027417">
    <property type="entry name" value="P-loop_NTPase"/>
</dbReference>
<keyword evidence="5" id="KW-1185">Reference proteome</keyword>
<dbReference type="PANTHER" id="PTHR11017">
    <property type="entry name" value="LEUCINE-RICH REPEAT-CONTAINING PROTEIN"/>
    <property type="match status" value="1"/>
</dbReference>
<dbReference type="EnsemblPlants" id="QL03p023160:mrna">
    <property type="protein sequence ID" value="QL03p023160:mrna"/>
    <property type="gene ID" value="QL03p023160"/>
</dbReference>
<evidence type="ECO:0000313" key="5">
    <source>
        <dbReference type="Proteomes" id="UP000594261"/>
    </source>
</evidence>
<dbReference type="InterPro" id="IPR058192">
    <property type="entry name" value="WHD_ROQ1-like"/>
</dbReference>
<accession>A0A7N2L6D5</accession>
<dbReference type="InParanoid" id="A0A7N2L6D5"/>
<dbReference type="Pfam" id="PF23282">
    <property type="entry name" value="WHD_ROQ1"/>
    <property type="match status" value="1"/>
</dbReference>
<proteinExistence type="predicted"/>
<evidence type="ECO:0000313" key="4">
    <source>
        <dbReference type="EnsemblPlants" id="QL03p023160:mrna"/>
    </source>
</evidence>
<dbReference type="Gene3D" id="1.10.8.430">
    <property type="entry name" value="Helical domain of apoptotic protease-activating factors"/>
    <property type="match status" value="1"/>
</dbReference>
<evidence type="ECO:0000256" key="1">
    <source>
        <dbReference type="ARBA" id="ARBA00022614"/>
    </source>
</evidence>
<keyword evidence="2" id="KW-0677">Repeat</keyword>
<dbReference type="Gramene" id="QL03p023160:mrna">
    <property type="protein sequence ID" value="QL03p023160:mrna"/>
    <property type="gene ID" value="QL03p023160"/>
</dbReference>
<dbReference type="AlphaFoldDB" id="A0A7N2L6D5"/>
<name>A0A7N2L6D5_QUELO</name>
<dbReference type="SUPFAM" id="SSF52058">
    <property type="entry name" value="L domain-like"/>
    <property type="match status" value="1"/>
</dbReference>
<keyword evidence="1" id="KW-0433">Leucine-rich repeat</keyword>
<reference evidence="4 5" key="1">
    <citation type="journal article" date="2016" name="G3 (Bethesda)">
        <title>First Draft Assembly and Annotation of the Genome of a California Endemic Oak Quercus lobata Nee (Fagaceae).</title>
        <authorList>
            <person name="Sork V.L."/>
            <person name="Fitz-Gibbon S.T."/>
            <person name="Puiu D."/>
            <person name="Crepeau M."/>
            <person name="Gugger P.F."/>
            <person name="Sherman R."/>
            <person name="Stevens K."/>
            <person name="Langley C.H."/>
            <person name="Pellegrini M."/>
            <person name="Salzberg S.L."/>
        </authorList>
    </citation>
    <scope>NUCLEOTIDE SEQUENCE [LARGE SCALE GENOMIC DNA]</scope>
    <source>
        <strain evidence="4 5">cv. SW786</strain>
    </source>
</reference>
<dbReference type="Proteomes" id="UP000594261">
    <property type="component" value="Chromosome 3"/>
</dbReference>
<dbReference type="Gene3D" id="3.40.50.300">
    <property type="entry name" value="P-loop containing nucleotide triphosphate hydrolases"/>
    <property type="match status" value="1"/>
</dbReference>
<dbReference type="Pfam" id="PF00931">
    <property type="entry name" value="NB-ARC"/>
    <property type="match status" value="1"/>
</dbReference>
<dbReference type="InterPro" id="IPR044974">
    <property type="entry name" value="Disease_R_plants"/>
</dbReference>
<dbReference type="PANTHER" id="PTHR11017:SF568">
    <property type="entry name" value="ADP-RIBOSYL CYCLASE_CYCLIC ADP-RIBOSE HYDROLASE"/>
    <property type="match status" value="1"/>
</dbReference>
<dbReference type="SMART" id="SM00382">
    <property type="entry name" value="AAA"/>
    <property type="match status" value="1"/>
</dbReference>
<dbReference type="InterPro" id="IPR002182">
    <property type="entry name" value="NB-ARC"/>
</dbReference>
<evidence type="ECO:0000256" key="2">
    <source>
        <dbReference type="ARBA" id="ARBA00022737"/>
    </source>
</evidence>
<dbReference type="EMBL" id="LRBV02000003">
    <property type="status" value="NOT_ANNOTATED_CDS"/>
    <property type="molecule type" value="Genomic_DNA"/>
</dbReference>
<evidence type="ECO:0000259" key="3">
    <source>
        <dbReference type="SMART" id="SM00382"/>
    </source>
</evidence>
<dbReference type="InterPro" id="IPR032675">
    <property type="entry name" value="LRR_dom_sf"/>
</dbReference>
<sequence>MVSVDNPQFTLIKEVFEVISRVKLHYTKIFAVKYPVGIDSRVEDINCLLDIDSNDVRMVVIHGLPGIGKTTIAKAIYDLIAYCFEGSSFLENVKENSRTNDGKCQLREAHYFEILGGGTMKELGAIKRINMRIKMPEHKRILVILDDVDKLIQVIDLLGECNCFASGSRSITTTRDEKLLSTLQEDYHLTYYNYRLKELDKHESRELFCQHAFKENKPKKGYLELVDQFLSYAKGLPLALKIIGSDLYPRDDMHCWKSALDKYERILNPNILQVLKISYDGLDQTQQHIFLDIASFLRGLCKDVVGHILESCNSYDPYYDIEIPKDKCLIFVDKDGNLSMHDLIQRMSLEIIKQESKVSKKHKRLLCYDDAFELQDTGLEEVEGIILCLPQPRNMQLDFGRMKNLKYLISSRFTALKDMDFTDCKNITMLPDLLVIAPNIKKLKLKRCENLVEIHQSVGLLEALEYWSLRGCKNLKIIPRILKLKSLQWFYLKGYESLWKFPDIGQSTERLALPSSIGNLTSVQDLIIHSKNLNDLFQCCPFAKGMRYGGRWGFRVEMIQAQSIREFVEHIIEPPKELLVERVNKDEFTLYAVLAMNILLDAREDALFSNAKHSINQLVHHLNNHYDSYVRSLDRQNRERAWFKPADRWVKLNFDGSYDQKNAGLAAILKDERGNGRAVRHGININGKMGNAIGQTGQT</sequence>
<dbReference type="SUPFAM" id="SSF52540">
    <property type="entry name" value="P-loop containing nucleoside triphosphate hydrolases"/>
    <property type="match status" value="1"/>
</dbReference>
<dbReference type="GO" id="GO:0043531">
    <property type="term" value="F:ADP binding"/>
    <property type="evidence" value="ECO:0007669"/>
    <property type="project" value="InterPro"/>
</dbReference>
<dbReference type="InterPro" id="IPR003593">
    <property type="entry name" value="AAA+_ATPase"/>
</dbReference>
<dbReference type="Gene3D" id="3.80.10.10">
    <property type="entry name" value="Ribonuclease Inhibitor"/>
    <property type="match status" value="1"/>
</dbReference>
<protein>
    <recommendedName>
        <fullName evidence="3">AAA+ ATPase domain-containing protein</fullName>
    </recommendedName>
</protein>
<dbReference type="PRINTS" id="PR00364">
    <property type="entry name" value="DISEASERSIST"/>
</dbReference>
<reference evidence="4" key="2">
    <citation type="submission" date="2021-01" db="UniProtKB">
        <authorList>
            <consortium name="EnsemblPlants"/>
        </authorList>
    </citation>
    <scope>IDENTIFICATION</scope>
</reference>
<feature type="domain" description="AAA+ ATPase" evidence="3">
    <location>
        <begin position="55"/>
        <end position="185"/>
    </location>
</feature>
<dbReference type="InterPro" id="IPR042197">
    <property type="entry name" value="Apaf_helical"/>
</dbReference>
<dbReference type="GO" id="GO:0006952">
    <property type="term" value="P:defense response"/>
    <property type="evidence" value="ECO:0007669"/>
    <property type="project" value="InterPro"/>
</dbReference>
<organism evidence="4 5">
    <name type="scientific">Quercus lobata</name>
    <name type="common">Valley oak</name>
    <dbReference type="NCBI Taxonomy" id="97700"/>
    <lineage>
        <taxon>Eukaryota</taxon>
        <taxon>Viridiplantae</taxon>
        <taxon>Streptophyta</taxon>
        <taxon>Embryophyta</taxon>
        <taxon>Tracheophyta</taxon>
        <taxon>Spermatophyta</taxon>
        <taxon>Magnoliopsida</taxon>
        <taxon>eudicotyledons</taxon>
        <taxon>Gunneridae</taxon>
        <taxon>Pentapetalae</taxon>
        <taxon>rosids</taxon>
        <taxon>fabids</taxon>
        <taxon>Fagales</taxon>
        <taxon>Fagaceae</taxon>
        <taxon>Quercus</taxon>
    </lineage>
</organism>